<proteinExistence type="predicted"/>
<dbReference type="RefSeq" id="WP_119986030.1">
    <property type="nucleotide sequence ID" value="NZ_CP032489.1"/>
</dbReference>
<dbReference type="Proteomes" id="UP000266118">
    <property type="component" value="Chromosome"/>
</dbReference>
<dbReference type="EMBL" id="CP032489">
    <property type="protein sequence ID" value="AYD47187.1"/>
    <property type="molecule type" value="Genomic_DNA"/>
</dbReference>
<keyword evidence="3" id="KW-1185">Reference proteome</keyword>
<feature type="transmembrane region" description="Helical" evidence="1">
    <location>
        <begin position="119"/>
        <end position="141"/>
    </location>
</feature>
<feature type="transmembrane region" description="Helical" evidence="1">
    <location>
        <begin position="7"/>
        <end position="27"/>
    </location>
</feature>
<feature type="transmembrane region" description="Helical" evidence="1">
    <location>
        <begin position="47"/>
        <end position="69"/>
    </location>
</feature>
<dbReference type="AlphaFoldDB" id="A0A386HMR0"/>
<dbReference type="KEGG" id="ark:D6B99_05915"/>
<gene>
    <name evidence="2" type="ORF">D6B99_05915</name>
</gene>
<feature type="transmembrane region" description="Helical" evidence="1">
    <location>
        <begin position="89"/>
        <end position="107"/>
    </location>
</feature>
<evidence type="ECO:0000256" key="1">
    <source>
        <dbReference type="SAM" id="Phobius"/>
    </source>
</evidence>
<protein>
    <submittedName>
        <fullName evidence="2">DUF2975 domain-containing protein</fullName>
    </submittedName>
</protein>
<organism evidence="2 3">
    <name type="scientific">Arachidicoccus soli</name>
    <dbReference type="NCBI Taxonomy" id="2341117"/>
    <lineage>
        <taxon>Bacteria</taxon>
        <taxon>Pseudomonadati</taxon>
        <taxon>Bacteroidota</taxon>
        <taxon>Chitinophagia</taxon>
        <taxon>Chitinophagales</taxon>
        <taxon>Chitinophagaceae</taxon>
        <taxon>Arachidicoccus</taxon>
    </lineage>
</organism>
<evidence type="ECO:0000313" key="3">
    <source>
        <dbReference type="Proteomes" id="UP000266118"/>
    </source>
</evidence>
<evidence type="ECO:0000313" key="2">
    <source>
        <dbReference type="EMBL" id="AYD47187.1"/>
    </source>
</evidence>
<sequence>MKRISIVFLQMVVVLMGIVALLIMIRFPLTEGRAANLNLLSIYTDPFILYGYAASIAFFVALYKAFKLLGYIGQNKVFSLYSVKALKRIKYCAIVLSVLIVLAGLYIRLFHNKADDPAGFLAMCILATFASIIVATATAIFEKLLQNAIDMKSENDLTI</sequence>
<dbReference type="OrthoDB" id="1100174at2"/>
<keyword evidence="1" id="KW-1133">Transmembrane helix</keyword>
<keyword evidence="1" id="KW-0812">Transmembrane</keyword>
<name>A0A386HMR0_9BACT</name>
<dbReference type="Pfam" id="PF11188">
    <property type="entry name" value="DUF2975"/>
    <property type="match status" value="1"/>
</dbReference>
<accession>A0A386HMR0</accession>
<reference evidence="2 3" key="1">
    <citation type="submission" date="2018-09" db="EMBL/GenBank/DDBJ databases">
        <title>Arachidicoccus sp. nov., a bacterium isolated from soil.</title>
        <authorList>
            <person name="Weon H.-Y."/>
            <person name="Kwon S.-W."/>
            <person name="Lee S.A."/>
        </authorList>
    </citation>
    <scope>NUCLEOTIDE SEQUENCE [LARGE SCALE GENOMIC DNA]</scope>
    <source>
        <strain evidence="2 3">KIS59-12</strain>
    </source>
</reference>
<dbReference type="InterPro" id="IPR021354">
    <property type="entry name" value="DUF2975"/>
</dbReference>
<keyword evidence="1" id="KW-0472">Membrane</keyword>